<dbReference type="EMBL" id="LUCM01007534">
    <property type="protein sequence ID" value="KAA0189775.1"/>
    <property type="molecule type" value="Genomic_DNA"/>
</dbReference>
<feature type="coiled-coil region" evidence="1">
    <location>
        <begin position="64"/>
        <end position="141"/>
    </location>
</feature>
<feature type="region of interest" description="Disordered" evidence="2">
    <location>
        <begin position="1"/>
        <end position="20"/>
    </location>
</feature>
<keyword evidence="4" id="KW-1185">Reference proteome</keyword>
<feature type="region of interest" description="Disordered" evidence="2">
    <location>
        <begin position="34"/>
        <end position="58"/>
    </location>
</feature>
<gene>
    <name evidence="3" type="ORF">FBUS_04699</name>
</gene>
<dbReference type="AlphaFoldDB" id="A0A8E0VI85"/>
<protein>
    <submittedName>
        <fullName evidence="3">Uncharacterized protein</fullName>
    </submittedName>
</protein>
<reference evidence="3" key="1">
    <citation type="submission" date="2019-05" db="EMBL/GenBank/DDBJ databases">
        <title>Annotation for the trematode Fasciolopsis buski.</title>
        <authorList>
            <person name="Choi Y.-J."/>
        </authorList>
    </citation>
    <scope>NUCLEOTIDE SEQUENCE</scope>
    <source>
        <strain evidence="3">HT</strain>
        <tissue evidence="3">Whole worm</tissue>
    </source>
</reference>
<evidence type="ECO:0000256" key="1">
    <source>
        <dbReference type="SAM" id="Coils"/>
    </source>
</evidence>
<evidence type="ECO:0000256" key="2">
    <source>
        <dbReference type="SAM" id="MobiDB-lite"/>
    </source>
</evidence>
<dbReference type="Proteomes" id="UP000728185">
    <property type="component" value="Unassembled WGS sequence"/>
</dbReference>
<feature type="compositionally biased region" description="Polar residues" evidence="2">
    <location>
        <begin position="7"/>
        <end position="20"/>
    </location>
</feature>
<organism evidence="3 4">
    <name type="scientific">Fasciolopsis buskii</name>
    <dbReference type="NCBI Taxonomy" id="27845"/>
    <lineage>
        <taxon>Eukaryota</taxon>
        <taxon>Metazoa</taxon>
        <taxon>Spiralia</taxon>
        <taxon>Lophotrochozoa</taxon>
        <taxon>Platyhelminthes</taxon>
        <taxon>Trematoda</taxon>
        <taxon>Digenea</taxon>
        <taxon>Plagiorchiida</taxon>
        <taxon>Echinostomata</taxon>
        <taxon>Echinostomatoidea</taxon>
        <taxon>Fasciolidae</taxon>
        <taxon>Fasciolopsis</taxon>
    </lineage>
</organism>
<accession>A0A8E0VI85</accession>
<feature type="coiled-coil region" evidence="1">
    <location>
        <begin position="472"/>
        <end position="521"/>
    </location>
</feature>
<evidence type="ECO:0000313" key="3">
    <source>
        <dbReference type="EMBL" id="KAA0189775.1"/>
    </source>
</evidence>
<dbReference type="OrthoDB" id="6262973at2759"/>
<proteinExistence type="predicted"/>
<comment type="caution">
    <text evidence="3">The sequence shown here is derived from an EMBL/GenBank/DDBJ whole genome shotgun (WGS) entry which is preliminary data.</text>
</comment>
<keyword evidence="1" id="KW-0175">Coiled coil</keyword>
<evidence type="ECO:0000313" key="4">
    <source>
        <dbReference type="Proteomes" id="UP000728185"/>
    </source>
</evidence>
<name>A0A8E0VI85_9TREM</name>
<sequence>MNDFYLPSNQIGASGQRNKTPQLISRSKICLDSQPSETVHGSDRSRNLTSSCEKTKPSTLDRILQRQEEARARRELRLQEARKRQADAAIRKEAEREALQMMKEMDEAAKRRQKREEELIRLEMIRVRKQMEAEKERASRERCRQWLTNENHHPSSPVANLEVEWSPEFNRLPLAALICSPKENEPRHTHTMPKDLNDMEDNFISTGLCFSGETKRMLRQALVSWKQQADQTRIRMQAVVTRYELRLKRTKLREWRAIVRRIQFDREVEKANAEIRDIERKHAQAIDFNAQNIKKRCFLQWLTTLKLSKQGKVVTSALERPNLSKTLIEQRQRIAEQNKEIEQLRSAKRYMELMLEAKTRVPPLPIVEKKAESARDKYIFAEKHDAIFQRHHYLSKNKAADIDSDFLSRPQSSMTTDARPYQSESTAIEIADENCIADRKVNTPKSQRSLVSPKTNRFVQRMEQRAAERARLKAERDERRRLAEIKKQEEAARQLEEEAQRIKAERRIIVEAQRAKRLEEEAFCDETRLIERGAYAWYEQQLMRRALLNWSIHVTAIRTWDWQLEDVAVAHWFRLDQICDKSELIRQMRLSYLTNVLFRKSVAMY</sequence>